<dbReference type="Proteomes" id="UP000696485">
    <property type="component" value="Unassembled WGS sequence"/>
</dbReference>
<name>A0A9P5VG82_9FUNG</name>
<feature type="non-terminal residue" evidence="1">
    <location>
        <position position="1"/>
    </location>
</feature>
<gene>
    <name evidence="1" type="ORF">BG006_004046</name>
</gene>
<dbReference type="AlphaFoldDB" id="A0A9P5VG82"/>
<keyword evidence="2" id="KW-1185">Reference proteome</keyword>
<organism evidence="1 2">
    <name type="scientific">Podila minutissima</name>
    <dbReference type="NCBI Taxonomy" id="64525"/>
    <lineage>
        <taxon>Eukaryota</taxon>
        <taxon>Fungi</taxon>
        <taxon>Fungi incertae sedis</taxon>
        <taxon>Mucoromycota</taxon>
        <taxon>Mortierellomycotina</taxon>
        <taxon>Mortierellomycetes</taxon>
        <taxon>Mortierellales</taxon>
        <taxon>Mortierellaceae</taxon>
        <taxon>Podila</taxon>
    </lineage>
</organism>
<reference evidence="1" key="1">
    <citation type="journal article" date="2020" name="Fungal Divers.">
        <title>Resolving the Mortierellaceae phylogeny through synthesis of multi-gene phylogenetics and phylogenomics.</title>
        <authorList>
            <person name="Vandepol N."/>
            <person name="Liber J."/>
            <person name="Desiro A."/>
            <person name="Na H."/>
            <person name="Kennedy M."/>
            <person name="Barry K."/>
            <person name="Grigoriev I.V."/>
            <person name="Miller A.N."/>
            <person name="O'Donnell K."/>
            <person name="Stajich J.E."/>
            <person name="Bonito G."/>
        </authorList>
    </citation>
    <scope>NUCLEOTIDE SEQUENCE</scope>
    <source>
        <strain evidence="1">NVP1</strain>
    </source>
</reference>
<protein>
    <submittedName>
        <fullName evidence="1">Uncharacterized protein</fullName>
    </submittedName>
</protein>
<evidence type="ECO:0000313" key="1">
    <source>
        <dbReference type="EMBL" id="KAF9313938.1"/>
    </source>
</evidence>
<feature type="non-terminal residue" evidence="1">
    <location>
        <position position="206"/>
    </location>
</feature>
<dbReference type="EMBL" id="JAAAUY010002233">
    <property type="protein sequence ID" value="KAF9313938.1"/>
    <property type="molecule type" value="Genomic_DNA"/>
</dbReference>
<comment type="caution">
    <text evidence="1">The sequence shown here is derived from an EMBL/GenBank/DDBJ whole genome shotgun (WGS) entry which is preliminary data.</text>
</comment>
<proteinExistence type="predicted"/>
<sequence>LTKSIEEERVALSNGQTVMLIDVPGLFESSDAATKDNASKLNAALNLDYEFKIFFVMKADNRGPSDPEMVMMSKINECIKTVTGSRVSFRLIVNQIMSDEVYKMYEDYVAKDNCKSFFDGLDIQDFSFDIKIDSVMLLRYSLEDIDCGGFRGKMEKEVYQHSPVVIKMRKPLEFSNKDLEMYEVSLKAFVKKMYNTGGMVGGAVGA</sequence>
<evidence type="ECO:0000313" key="2">
    <source>
        <dbReference type="Proteomes" id="UP000696485"/>
    </source>
</evidence>
<accession>A0A9P5VG82</accession>